<evidence type="ECO:0000313" key="2">
    <source>
        <dbReference type="Proteomes" id="UP000887564"/>
    </source>
</evidence>
<sequence>MNGLLQTSSDTAVRIGPVISMNAFLASSASSMALRPMRSVFPSIFQKHSARRGRTLPPSRATSDSTSGGSRNTESASCGEEAPTRECSGEESPGGRLMREVLDRTKHMGKPIIVPNQVEQAKRRGRFAEETMAQEAVERASNKPP</sequence>
<name>A0A914S185_PAREQ</name>
<feature type="compositionally biased region" description="Polar residues" evidence="1">
    <location>
        <begin position="60"/>
        <end position="76"/>
    </location>
</feature>
<accession>A0A914S185</accession>
<protein>
    <submittedName>
        <fullName evidence="3">Uncharacterized protein</fullName>
    </submittedName>
</protein>
<organism evidence="2 3">
    <name type="scientific">Parascaris equorum</name>
    <name type="common">Equine roundworm</name>
    <dbReference type="NCBI Taxonomy" id="6256"/>
    <lineage>
        <taxon>Eukaryota</taxon>
        <taxon>Metazoa</taxon>
        <taxon>Ecdysozoa</taxon>
        <taxon>Nematoda</taxon>
        <taxon>Chromadorea</taxon>
        <taxon>Rhabditida</taxon>
        <taxon>Spirurina</taxon>
        <taxon>Ascaridomorpha</taxon>
        <taxon>Ascaridoidea</taxon>
        <taxon>Ascarididae</taxon>
        <taxon>Parascaris</taxon>
    </lineage>
</organism>
<evidence type="ECO:0000313" key="3">
    <source>
        <dbReference type="WBParaSite" id="PEQ_0001252501-mRNA-1"/>
    </source>
</evidence>
<proteinExistence type="predicted"/>
<evidence type="ECO:0000256" key="1">
    <source>
        <dbReference type="SAM" id="MobiDB-lite"/>
    </source>
</evidence>
<feature type="region of interest" description="Disordered" evidence="1">
    <location>
        <begin position="45"/>
        <end position="96"/>
    </location>
</feature>
<feature type="region of interest" description="Disordered" evidence="1">
    <location>
        <begin position="120"/>
        <end position="145"/>
    </location>
</feature>
<reference evidence="3" key="1">
    <citation type="submission" date="2022-11" db="UniProtKB">
        <authorList>
            <consortium name="WormBaseParasite"/>
        </authorList>
    </citation>
    <scope>IDENTIFICATION</scope>
</reference>
<keyword evidence="2" id="KW-1185">Reference proteome</keyword>
<dbReference type="WBParaSite" id="PEQ_0001252501-mRNA-1">
    <property type="protein sequence ID" value="PEQ_0001252501-mRNA-1"/>
    <property type="gene ID" value="PEQ_0001252501"/>
</dbReference>
<feature type="compositionally biased region" description="Basic and acidic residues" evidence="1">
    <location>
        <begin position="120"/>
        <end position="129"/>
    </location>
</feature>
<dbReference type="Proteomes" id="UP000887564">
    <property type="component" value="Unplaced"/>
</dbReference>
<feature type="compositionally biased region" description="Basic and acidic residues" evidence="1">
    <location>
        <begin position="136"/>
        <end position="145"/>
    </location>
</feature>
<dbReference type="AlphaFoldDB" id="A0A914S185"/>